<gene>
    <name evidence="1" type="ORF">METZ01_LOCUS331021</name>
</gene>
<evidence type="ECO:0000313" key="1">
    <source>
        <dbReference type="EMBL" id="SVC78167.1"/>
    </source>
</evidence>
<feature type="non-terminal residue" evidence="1">
    <location>
        <position position="1"/>
    </location>
</feature>
<reference evidence="1" key="1">
    <citation type="submission" date="2018-05" db="EMBL/GenBank/DDBJ databases">
        <authorList>
            <person name="Lanie J.A."/>
            <person name="Ng W.-L."/>
            <person name="Kazmierczak K.M."/>
            <person name="Andrzejewski T.M."/>
            <person name="Davidsen T.M."/>
            <person name="Wayne K.J."/>
            <person name="Tettelin H."/>
            <person name="Glass J.I."/>
            <person name="Rusch D."/>
            <person name="Podicherti R."/>
            <person name="Tsui H.-C.T."/>
            <person name="Winkler M.E."/>
        </authorList>
    </citation>
    <scope>NUCLEOTIDE SEQUENCE</scope>
</reference>
<dbReference type="EMBL" id="UINC01110573">
    <property type="protein sequence ID" value="SVC78167.1"/>
    <property type="molecule type" value="Genomic_DNA"/>
</dbReference>
<protein>
    <submittedName>
        <fullName evidence="1">Uncharacterized protein</fullName>
    </submittedName>
</protein>
<name>A0A382PZ74_9ZZZZ</name>
<sequence>ALTMLTTGLAGCTGGDPDGGGNDEFDSEALQDLIDQNLQDFINNTSVTVYQEIHHHYHNNTTYVVDDGDYSSTTNIEYNNTTNNEVVQTNPEIYTFDRTFTDRELFLDEFDHRNNSITGVFNLHDFDSNQSYNDTVTIDCGVYYIVGSDDFNSWNENSSLWEESYWVNSDWYGTGWAVYESLGYEGYNITMIDLYHRIAWNDEVRMACDETYPIEGYSIDRGSLVVFSLEIPQGYAISCQYPSFPSFYYQDEDGLWHGGSNAILKIDGLNFQCWHLIGGSKNMTFEILRGTNDYVENISYDRVHRIVFTFQIIPVTPIE</sequence>
<organism evidence="1">
    <name type="scientific">marine metagenome</name>
    <dbReference type="NCBI Taxonomy" id="408172"/>
    <lineage>
        <taxon>unclassified sequences</taxon>
        <taxon>metagenomes</taxon>
        <taxon>ecological metagenomes</taxon>
    </lineage>
</organism>
<accession>A0A382PZ74</accession>
<dbReference type="AlphaFoldDB" id="A0A382PZ74"/>
<proteinExistence type="predicted"/>